<evidence type="ECO:0000313" key="3">
    <source>
        <dbReference type="Proteomes" id="UP000641137"/>
    </source>
</evidence>
<comment type="caution">
    <text evidence="2">The sequence shown here is derived from an EMBL/GenBank/DDBJ whole genome shotgun (WGS) entry which is preliminary data.</text>
</comment>
<dbReference type="SUPFAM" id="SSF51905">
    <property type="entry name" value="FAD/NAD(P)-binding domain"/>
    <property type="match status" value="1"/>
</dbReference>
<accession>A0A8J3DJ60</accession>
<sequence length="443" mass="49079">MSEIETTTIAIVGGGASGVILTNHLLQSDRDDLRIVLIEQNNEAGLGLAYGTNQPEHILNVQAARMSALETRPDDFIDWLRDHGYDDVDLPTRYMPRMLYGNYLKSIIERHKADPRFCIFKAKCVAIKENDTQAELIFDDGTKMGATFVVLATGHDETPSPAFKHSVKLGRAGDNSRPYDGDTLIVGTGLSMIDTWLELESRSQAGVIRAVSRRGLTPLSHGPTKPTPLEDDEIPFGAPLSAIMRWLRTKASLHMENGGSWRDVVDGLRPFTQRLWKSLSIADRNRFLRHGKPYWDAHRHRLAPQLRDRLDAAIASGRVELIAAKLGEISPGANGYEVALRRRGATRAEKIDAGRIYDCSGIIRNLGQSPNPVMRHLIETGMAKPDEVPIGLALSKDDSLLNHGNTSSRRLFAIGPLARASYFEIDSVPDIRPQCEALARRLL</sequence>
<dbReference type="InterPro" id="IPR052189">
    <property type="entry name" value="L-asp_N-monooxygenase_NS-form"/>
</dbReference>
<dbReference type="Pfam" id="PF13454">
    <property type="entry name" value="NAD_binding_9"/>
    <property type="match status" value="1"/>
</dbReference>
<dbReference type="Proteomes" id="UP000641137">
    <property type="component" value="Unassembled WGS sequence"/>
</dbReference>
<reference evidence="2" key="2">
    <citation type="submission" date="2020-09" db="EMBL/GenBank/DDBJ databases">
        <authorList>
            <person name="Sun Q."/>
            <person name="Kim S."/>
        </authorList>
    </citation>
    <scope>NUCLEOTIDE SEQUENCE</scope>
    <source>
        <strain evidence="2">KCTC 42097</strain>
    </source>
</reference>
<dbReference type="PANTHER" id="PTHR40254:SF1">
    <property type="entry name" value="BLR0577 PROTEIN"/>
    <property type="match status" value="1"/>
</dbReference>
<dbReference type="InterPro" id="IPR036188">
    <property type="entry name" value="FAD/NAD-bd_sf"/>
</dbReference>
<dbReference type="Gene3D" id="3.50.50.60">
    <property type="entry name" value="FAD/NAD(P)-binding domain"/>
    <property type="match status" value="1"/>
</dbReference>
<gene>
    <name evidence="2" type="ORF">GCM10010136_21840</name>
</gene>
<evidence type="ECO:0000313" key="2">
    <source>
        <dbReference type="EMBL" id="GHC73603.1"/>
    </source>
</evidence>
<dbReference type="AlphaFoldDB" id="A0A8J3DJ60"/>
<organism evidence="2 3">
    <name type="scientific">Limoniibacter endophyticus</name>
    <dbReference type="NCBI Taxonomy" id="1565040"/>
    <lineage>
        <taxon>Bacteria</taxon>
        <taxon>Pseudomonadati</taxon>
        <taxon>Pseudomonadota</taxon>
        <taxon>Alphaproteobacteria</taxon>
        <taxon>Hyphomicrobiales</taxon>
        <taxon>Bartonellaceae</taxon>
        <taxon>Limoniibacter</taxon>
    </lineage>
</organism>
<name>A0A8J3DJ60_9HYPH</name>
<evidence type="ECO:0000259" key="1">
    <source>
        <dbReference type="Pfam" id="PF13454"/>
    </source>
</evidence>
<dbReference type="PANTHER" id="PTHR40254">
    <property type="entry name" value="BLR0577 PROTEIN"/>
    <property type="match status" value="1"/>
</dbReference>
<protein>
    <submittedName>
        <fullName evidence="2">FAD-dependent oxidoreductase</fullName>
    </submittedName>
</protein>
<proteinExistence type="predicted"/>
<dbReference type="InterPro" id="IPR038732">
    <property type="entry name" value="HpyO/CreE_NAD-binding"/>
</dbReference>
<keyword evidence="3" id="KW-1185">Reference proteome</keyword>
<reference evidence="2" key="1">
    <citation type="journal article" date="2014" name="Int. J. Syst. Evol. Microbiol.">
        <title>Complete genome sequence of Corynebacterium casei LMG S-19264T (=DSM 44701T), isolated from a smear-ripened cheese.</title>
        <authorList>
            <consortium name="US DOE Joint Genome Institute (JGI-PGF)"/>
            <person name="Walter F."/>
            <person name="Albersmeier A."/>
            <person name="Kalinowski J."/>
            <person name="Ruckert C."/>
        </authorList>
    </citation>
    <scope>NUCLEOTIDE SEQUENCE</scope>
    <source>
        <strain evidence="2">KCTC 42097</strain>
    </source>
</reference>
<dbReference type="EMBL" id="BMZO01000007">
    <property type="protein sequence ID" value="GHC73603.1"/>
    <property type="molecule type" value="Genomic_DNA"/>
</dbReference>
<feature type="domain" description="FAD-dependent urate hydroxylase HpyO/Asp monooxygenase CreE-like FAD/NAD(P)-binding" evidence="1">
    <location>
        <begin position="10"/>
        <end position="155"/>
    </location>
</feature>
<dbReference type="RefSeq" id="WP_189490051.1">
    <property type="nucleotide sequence ID" value="NZ_BMZO01000007.1"/>
</dbReference>